<keyword evidence="4" id="KW-0804">Transcription</keyword>
<dbReference type="InterPro" id="IPR014710">
    <property type="entry name" value="RmlC-like_jellyroll"/>
</dbReference>
<dbReference type="Pfam" id="PF12833">
    <property type="entry name" value="HTH_18"/>
    <property type="match status" value="1"/>
</dbReference>
<accession>A0A839RL72</accession>
<feature type="domain" description="HTH araC/xylS-type" evidence="5">
    <location>
        <begin position="198"/>
        <end position="296"/>
    </location>
</feature>
<dbReference type="SMART" id="SM00342">
    <property type="entry name" value="HTH_ARAC"/>
    <property type="match status" value="1"/>
</dbReference>
<sequence length="299" mass="33131">MSTRMLRRLSDGTPVVSYKVSPGLPAVSVTRFEAGVRAPEKSSHAHDFVVLCFFEDGGGSVRTGGQPHLIAPGDVCVVTPGQVVSAHDHDSDDSGGGWIVFFPPEVLRTGASGEWRSHPLLSRFVHGATETAQWLNVPEEDRYTWSQRFQSLERELKERRDGYRDAVLAHLTLLLVDTARLGENVVRDLQTKNEPLLAAVFAHIEDHYAEPLALTDIARAVGLTPGHVTTTVKNKTGRTVGEWIVQRRMAAARRLLADTDIPIEEVARHTGFTDPGYFTRIFRRNHGTTPLNWRRSGNA</sequence>
<dbReference type="InterPro" id="IPR037923">
    <property type="entry name" value="HTH-like"/>
</dbReference>
<dbReference type="InterPro" id="IPR018062">
    <property type="entry name" value="HTH_AraC-typ_CS"/>
</dbReference>
<dbReference type="Pfam" id="PF02311">
    <property type="entry name" value="AraC_binding"/>
    <property type="match status" value="1"/>
</dbReference>
<keyword evidence="2 6" id="KW-0238">DNA-binding</keyword>
<evidence type="ECO:0000256" key="1">
    <source>
        <dbReference type="ARBA" id="ARBA00023015"/>
    </source>
</evidence>
<keyword evidence="1" id="KW-0805">Transcription regulation</keyword>
<evidence type="ECO:0000256" key="2">
    <source>
        <dbReference type="ARBA" id="ARBA00023125"/>
    </source>
</evidence>
<dbReference type="SUPFAM" id="SSF46689">
    <property type="entry name" value="Homeodomain-like"/>
    <property type="match status" value="2"/>
</dbReference>
<comment type="caution">
    <text evidence="6">The sequence shown here is derived from an EMBL/GenBank/DDBJ whole genome shotgun (WGS) entry which is preliminary data.</text>
</comment>
<dbReference type="PRINTS" id="PR00032">
    <property type="entry name" value="HTHARAC"/>
</dbReference>
<dbReference type="InterPro" id="IPR003313">
    <property type="entry name" value="AraC-bd"/>
</dbReference>
<proteinExistence type="predicted"/>
<dbReference type="OrthoDB" id="3186094at2"/>
<dbReference type="PROSITE" id="PS00041">
    <property type="entry name" value="HTH_ARAC_FAMILY_1"/>
    <property type="match status" value="1"/>
</dbReference>
<dbReference type="InterPro" id="IPR018060">
    <property type="entry name" value="HTH_AraC"/>
</dbReference>
<evidence type="ECO:0000259" key="5">
    <source>
        <dbReference type="PROSITE" id="PS01124"/>
    </source>
</evidence>
<dbReference type="Proteomes" id="UP000567922">
    <property type="component" value="Unassembled WGS sequence"/>
</dbReference>
<keyword evidence="6" id="KW-0560">Oxidoreductase</keyword>
<keyword evidence="7" id="KW-1185">Reference proteome</keyword>
<dbReference type="GO" id="GO:0043565">
    <property type="term" value="F:sequence-specific DNA binding"/>
    <property type="evidence" value="ECO:0007669"/>
    <property type="project" value="InterPro"/>
</dbReference>
<dbReference type="InterPro" id="IPR050204">
    <property type="entry name" value="AraC_XylS_family_regulators"/>
</dbReference>
<keyword evidence="3" id="KW-0010">Activator</keyword>
<keyword evidence="6" id="KW-0223">Dioxygenase</keyword>
<dbReference type="InterPro" id="IPR020449">
    <property type="entry name" value="Tscrpt_reg_AraC-type_HTH"/>
</dbReference>
<reference evidence="6 7" key="1">
    <citation type="submission" date="2020-08" db="EMBL/GenBank/DDBJ databases">
        <title>Sequencing the genomes of 1000 actinobacteria strains.</title>
        <authorList>
            <person name="Klenk H.-P."/>
        </authorList>
    </citation>
    <scope>NUCLEOTIDE SEQUENCE [LARGE SCALE GENOMIC DNA]</scope>
    <source>
        <strain evidence="6 7">DSM 45258</strain>
    </source>
</reference>
<gene>
    <name evidence="6" type="ORF">FHU29_001290</name>
</gene>
<dbReference type="Gene3D" id="1.10.10.60">
    <property type="entry name" value="Homeodomain-like"/>
    <property type="match status" value="1"/>
</dbReference>
<dbReference type="GO" id="GO:0003700">
    <property type="term" value="F:DNA-binding transcription factor activity"/>
    <property type="evidence" value="ECO:0007669"/>
    <property type="project" value="InterPro"/>
</dbReference>
<dbReference type="RefSeq" id="WP_064442108.1">
    <property type="nucleotide sequence ID" value="NZ_BDDI01000019.1"/>
</dbReference>
<name>A0A839RL72_9ACTN</name>
<protein>
    <submittedName>
        <fullName evidence="6">AraC-like DNA-binding protein/quercetin dioxygenase-like cupin family protein</fullName>
    </submittedName>
</protein>
<dbReference type="AlphaFoldDB" id="A0A839RL72"/>
<dbReference type="EMBL" id="JACHWS010000001">
    <property type="protein sequence ID" value="MBB3036856.1"/>
    <property type="molecule type" value="Genomic_DNA"/>
</dbReference>
<dbReference type="PANTHER" id="PTHR46796">
    <property type="entry name" value="HTH-TYPE TRANSCRIPTIONAL ACTIVATOR RHAS-RELATED"/>
    <property type="match status" value="1"/>
</dbReference>
<evidence type="ECO:0000313" key="6">
    <source>
        <dbReference type="EMBL" id="MBB3036856.1"/>
    </source>
</evidence>
<dbReference type="SUPFAM" id="SSF51215">
    <property type="entry name" value="Regulatory protein AraC"/>
    <property type="match status" value="1"/>
</dbReference>
<evidence type="ECO:0000256" key="3">
    <source>
        <dbReference type="ARBA" id="ARBA00023159"/>
    </source>
</evidence>
<dbReference type="InterPro" id="IPR009057">
    <property type="entry name" value="Homeodomain-like_sf"/>
</dbReference>
<dbReference type="GO" id="GO:0051213">
    <property type="term" value="F:dioxygenase activity"/>
    <property type="evidence" value="ECO:0007669"/>
    <property type="project" value="UniProtKB-KW"/>
</dbReference>
<dbReference type="PROSITE" id="PS01124">
    <property type="entry name" value="HTH_ARAC_FAMILY_2"/>
    <property type="match status" value="1"/>
</dbReference>
<organism evidence="6 7">
    <name type="scientific">Hoyosella altamirensis</name>
    <dbReference type="NCBI Taxonomy" id="616997"/>
    <lineage>
        <taxon>Bacteria</taxon>
        <taxon>Bacillati</taxon>
        <taxon>Actinomycetota</taxon>
        <taxon>Actinomycetes</taxon>
        <taxon>Mycobacteriales</taxon>
        <taxon>Hoyosellaceae</taxon>
        <taxon>Hoyosella</taxon>
    </lineage>
</organism>
<evidence type="ECO:0000256" key="4">
    <source>
        <dbReference type="ARBA" id="ARBA00023163"/>
    </source>
</evidence>
<dbReference type="Gene3D" id="2.60.120.10">
    <property type="entry name" value="Jelly Rolls"/>
    <property type="match status" value="1"/>
</dbReference>
<evidence type="ECO:0000313" key="7">
    <source>
        <dbReference type="Proteomes" id="UP000567922"/>
    </source>
</evidence>